<evidence type="ECO:0000256" key="6">
    <source>
        <dbReference type="HAMAP-Rule" id="MF_00163"/>
    </source>
</evidence>
<dbReference type="NCBIfam" id="TIGR00079">
    <property type="entry name" value="pept_deformyl"/>
    <property type="match status" value="1"/>
</dbReference>
<dbReference type="NCBIfam" id="NF001159">
    <property type="entry name" value="PRK00150.1-3"/>
    <property type="match status" value="1"/>
</dbReference>
<feature type="binding site" evidence="6">
    <location>
        <position position="141"/>
    </location>
    <ligand>
        <name>Fe cation</name>
        <dbReference type="ChEBI" id="CHEBI:24875"/>
    </ligand>
</feature>
<feature type="active site" evidence="6">
    <location>
        <position position="142"/>
    </location>
</feature>
<dbReference type="InterPro" id="IPR036821">
    <property type="entry name" value="Peptide_deformylase_sf"/>
</dbReference>
<dbReference type="Pfam" id="PF01327">
    <property type="entry name" value="Pep_deformylase"/>
    <property type="match status" value="1"/>
</dbReference>
<keyword evidence="8" id="KW-1185">Reference proteome</keyword>
<dbReference type="Proteomes" id="UP000018149">
    <property type="component" value="Chromosome I"/>
</dbReference>
<comment type="function">
    <text evidence="6">Removes the formyl group from the N-terminal Met of newly synthesized proteins. Requires at least a dipeptide for an efficient rate of reaction. N-terminal L-methionine is a prerequisite for activity but the enzyme has broad specificity at other positions.</text>
</comment>
<feature type="binding site" evidence="6">
    <location>
        <position position="145"/>
    </location>
    <ligand>
        <name>Fe cation</name>
        <dbReference type="ChEBI" id="CHEBI:24875"/>
    </ligand>
</feature>
<dbReference type="HAMAP" id="MF_00163">
    <property type="entry name" value="Pep_deformylase"/>
    <property type="match status" value="1"/>
</dbReference>
<evidence type="ECO:0000256" key="1">
    <source>
        <dbReference type="ARBA" id="ARBA00010759"/>
    </source>
</evidence>
<dbReference type="EMBL" id="LN794217">
    <property type="protein sequence ID" value="CEO16505.1"/>
    <property type="molecule type" value="Genomic_DNA"/>
</dbReference>
<accession>A0A0B7J0K2</accession>
<dbReference type="PIRSF" id="PIRSF004749">
    <property type="entry name" value="Pep_def"/>
    <property type="match status" value="1"/>
</dbReference>
<dbReference type="PANTHER" id="PTHR10458">
    <property type="entry name" value="PEPTIDE DEFORMYLASE"/>
    <property type="match status" value="1"/>
</dbReference>
<evidence type="ECO:0000256" key="4">
    <source>
        <dbReference type="ARBA" id="ARBA00022917"/>
    </source>
</evidence>
<organism evidence="7 8">
    <name type="scientific">Rickettsia monacensis</name>
    <dbReference type="NCBI Taxonomy" id="109232"/>
    <lineage>
        <taxon>Bacteria</taxon>
        <taxon>Pseudomonadati</taxon>
        <taxon>Pseudomonadota</taxon>
        <taxon>Alphaproteobacteria</taxon>
        <taxon>Rickettsiales</taxon>
        <taxon>Rickettsiaceae</taxon>
        <taxon>Rickettsieae</taxon>
        <taxon>Rickettsia</taxon>
        <taxon>spotted fever group</taxon>
    </lineage>
</organism>
<evidence type="ECO:0000256" key="2">
    <source>
        <dbReference type="ARBA" id="ARBA00022723"/>
    </source>
</evidence>
<proteinExistence type="inferred from homology"/>
<evidence type="ECO:0000256" key="3">
    <source>
        <dbReference type="ARBA" id="ARBA00022801"/>
    </source>
</evidence>
<name>A0A0B7J0K2_9RICK</name>
<dbReference type="HOGENOM" id="CLU_061901_2_2_5"/>
<dbReference type="RefSeq" id="WP_023507122.1">
    <property type="nucleotide sequence ID" value="NZ_LN794217.1"/>
</dbReference>
<dbReference type="AlphaFoldDB" id="A0A0B7J0K2"/>
<dbReference type="PANTHER" id="PTHR10458:SF22">
    <property type="entry name" value="PEPTIDE DEFORMYLASE"/>
    <property type="match status" value="1"/>
</dbReference>
<protein>
    <recommendedName>
        <fullName evidence="6">Peptide deformylase</fullName>
        <shortName evidence="6">PDF</shortName>
        <ecNumber evidence="6">3.5.1.88</ecNumber>
    </recommendedName>
    <alternativeName>
        <fullName evidence="6">Polypeptide deformylase</fullName>
    </alternativeName>
</protein>
<comment type="cofactor">
    <cofactor evidence="6">
        <name>Fe(2+)</name>
        <dbReference type="ChEBI" id="CHEBI:29033"/>
    </cofactor>
    <text evidence="6">Binds 1 Fe(2+) ion.</text>
</comment>
<evidence type="ECO:0000256" key="5">
    <source>
        <dbReference type="ARBA" id="ARBA00023004"/>
    </source>
</evidence>
<dbReference type="GO" id="GO:0046872">
    <property type="term" value="F:metal ion binding"/>
    <property type="evidence" value="ECO:0007669"/>
    <property type="project" value="UniProtKB-KW"/>
</dbReference>
<comment type="catalytic activity">
    <reaction evidence="6">
        <text>N-terminal N-formyl-L-methionyl-[peptide] + H2O = N-terminal L-methionyl-[peptide] + formate</text>
        <dbReference type="Rhea" id="RHEA:24420"/>
        <dbReference type="Rhea" id="RHEA-COMP:10639"/>
        <dbReference type="Rhea" id="RHEA-COMP:10640"/>
        <dbReference type="ChEBI" id="CHEBI:15377"/>
        <dbReference type="ChEBI" id="CHEBI:15740"/>
        <dbReference type="ChEBI" id="CHEBI:49298"/>
        <dbReference type="ChEBI" id="CHEBI:64731"/>
        <dbReference type="EC" id="3.5.1.88"/>
    </reaction>
</comment>
<dbReference type="STRING" id="109232.RMONA_00395"/>
<dbReference type="GO" id="GO:0006412">
    <property type="term" value="P:translation"/>
    <property type="evidence" value="ECO:0007669"/>
    <property type="project" value="UniProtKB-UniRule"/>
</dbReference>
<keyword evidence="3 6" id="KW-0378">Hydrolase</keyword>
<dbReference type="CDD" id="cd00487">
    <property type="entry name" value="Pep_deformylase"/>
    <property type="match status" value="1"/>
</dbReference>
<feature type="binding site" evidence="6">
    <location>
        <position position="99"/>
    </location>
    <ligand>
        <name>Fe cation</name>
        <dbReference type="ChEBI" id="CHEBI:24875"/>
    </ligand>
</feature>
<dbReference type="FunFam" id="3.90.45.10:FF:000005">
    <property type="entry name" value="Peptide deformylase"/>
    <property type="match status" value="1"/>
</dbReference>
<keyword evidence="4 6" id="KW-0648">Protein biosynthesis</keyword>
<evidence type="ECO:0000313" key="8">
    <source>
        <dbReference type="Proteomes" id="UP000018149"/>
    </source>
</evidence>
<dbReference type="InterPro" id="IPR023635">
    <property type="entry name" value="Peptide_deformylase"/>
</dbReference>
<sequence>MSILPIVTAPDERLKQKSQPVLEFTDQTRKFMDDMLKTMYHEDGAGLAAVQVGVLKRILVIDIKDHDSVERPKDLYPLFIVNPEIIEKSEELVTANEGCISLPEQRIEVARPESIKIRYLDYHNKQQELEANDWLARVIQHEYDHLEGKLMIDYLSNLKRDVVLRKLKKLKNNIV</sequence>
<gene>
    <name evidence="7" type="primary">def_1</name>
    <name evidence="6" type="synonym">def</name>
    <name evidence="7" type="ORF">RMONA_00395</name>
</gene>
<keyword evidence="5 6" id="KW-0408">Iron</keyword>
<dbReference type="KEGG" id="rmc:RMONA_00395"/>
<comment type="similarity">
    <text evidence="1 6">Belongs to the polypeptide deformylase family.</text>
</comment>
<dbReference type="SUPFAM" id="SSF56420">
    <property type="entry name" value="Peptide deformylase"/>
    <property type="match status" value="1"/>
</dbReference>
<evidence type="ECO:0000313" key="7">
    <source>
        <dbReference type="EMBL" id="CEO16505.1"/>
    </source>
</evidence>
<dbReference type="GO" id="GO:0042586">
    <property type="term" value="F:peptide deformylase activity"/>
    <property type="evidence" value="ECO:0007669"/>
    <property type="project" value="UniProtKB-UniRule"/>
</dbReference>
<keyword evidence="2 6" id="KW-0479">Metal-binding</keyword>
<dbReference type="Gene3D" id="3.90.45.10">
    <property type="entry name" value="Peptide deformylase"/>
    <property type="match status" value="1"/>
</dbReference>
<dbReference type="PRINTS" id="PR01576">
    <property type="entry name" value="PDEFORMYLASE"/>
</dbReference>
<reference evidence="7 8" key="1">
    <citation type="submission" date="2015-01" db="EMBL/GenBank/DDBJ databases">
        <title>Draft genome sequence of Rickettsia monacensis strain IrR/Munich.</title>
        <authorList>
            <person name="Felsheim R.F."/>
            <person name="Johnson S.L."/>
            <person name="Kurtti T.J."/>
            <person name="Munderloh U.G."/>
        </authorList>
    </citation>
    <scope>NUCLEOTIDE SEQUENCE [LARGE SCALE GENOMIC DNA]</scope>
    <source>
        <strain evidence="7 8">IrR/Munich</strain>
    </source>
</reference>
<dbReference type="EC" id="3.5.1.88" evidence="6"/>